<protein>
    <submittedName>
        <fullName evidence="2">Uncharacterized protein</fullName>
    </submittedName>
</protein>
<gene>
    <name evidence="2" type="ORF">K0M31_007889</name>
</gene>
<comment type="caution">
    <text evidence="2">The sequence shown here is derived from an EMBL/GenBank/DDBJ whole genome shotgun (WGS) entry which is preliminary data.</text>
</comment>
<organism evidence="2 3">
    <name type="scientific">Melipona bicolor</name>
    <dbReference type="NCBI Taxonomy" id="60889"/>
    <lineage>
        <taxon>Eukaryota</taxon>
        <taxon>Metazoa</taxon>
        <taxon>Ecdysozoa</taxon>
        <taxon>Arthropoda</taxon>
        <taxon>Hexapoda</taxon>
        <taxon>Insecta</taxon>
        <taxon>Pterygota</taxon>
        <taxon>Neoptera</taxon>
        <taxon>Endopterygota</taxon>
        <taxon>Hymenoptera</taxon>
        <taxon>Apocrita</taxon>
        <taxon>Aculeata</taxon>
        <taxon>Apoidea</taxon>
        <taxon>Anthophila</taxon>
        <taxon>Apidae</taxon>
        <taxon>Melipona</taxon>
    </lineage>
</organism>
<proteinExistence type="predicted"/>
<dbReference type="EMBL" id="JAHYIQ010000002">
    <property type="protein sequence ID" value="KAK1135118.1"/>
    <property type="molecule type" value="Genomic_DNA"/>
</dbReference>
<dbReference type="AlphaFoldDB" id="A0AA40KWG1"/>
<dbReference type="Proteomes" id="UP001177670">
    <property type="component" value="Unassembled WGS sequence"/>
</dbReference>
<evidence type="ECO:0000313" key="2">
    <source>
        <dbReference type="EMBL" id="KAK1135118.1"/>
    </source>
</evidence>
<sequence length="161" mass="18030">MAEVTFIRNPYPLPDVVREGVWLRQPVLGSKVSPKDRDWSAKLKAHERLFAHHTLNSIRRDNRLQRSQNSLLKFTSIAGTRGCSRSGSYDRVRSQQRHTGAEELRAGAARNFRTENVACFKKSNRGLQDAGHSGEKRSDFVASKESGVLSRPGARETGPSE</sequence>
<feature type="region of interest" description="Disordered" evidence="1">
    <location>
        <begin position="121"/>
        <end position="161"/>
    </location>
</feature>
<evidence type="ECO:0000256" key="1">
    <source>
        <dbReference type="SAM" id="MobiDB-lite"/>
    </source>
</evidence>
<keyword evidence="3" id="KW-1185">Reference proteome</keyword>
<name>A0AA40KWG1_9HYME</name>
<reference evidence="2" key="1">
    <citation type="submission" date="2021-10" db="EMBL/GenBank/DDBJ databases">
        <title>Melipona bicolor Genome sequencing and assembly.</title>
        <authorList>
            <person name="Araujo N.S."/>
            <person name="Arias M.C."/>
        </authorList>
    </citation>
    <scope>NUCLEOTIDE SEQUENCE</scope>
    <source>
        <strain evidence="2">USP_2M_L1-L4_2017</strain>
        <tissue evidence="2">Whole body</tissue>
    </source>
</reference>
<evidence type="ECO:0000313" key="3">
    <source>
        <dbReference type="Proteomes" id="UP001177670"/>
    </source>
</evidence>
<accession>A0AA40KWG1</accession>